<dbReference type="AlphaFoldDB" id="A0A2A4XAY6"/>
<protein>
    <submittedName>
        <fullName evidence="1">Uncharacterized protein</fullName>
    </submittedName>
</protein>
<gene>
    <name evidence="1" type="ORF">COB20_04340</name>
</gene>
<dbReference type="EMBL" id="NVUL01000015">
    <property type="protein sequence ID" value="PCI79694.1"/>
    <property type="molecule type" value="Genomic_DNA"/>
</dbReference>
<dbReference type="GO" id="GO:0006629">
    <property type="term" value="P:lipid metabolic process"/>
    <property type="evidence" value="ECO:0007669"/>
    <property type="project" value="InterPro"/>
</dbReference>
<evidence type="ECO:0000313" key="2">
    <source>
        <dbReference type="Proteomes" id="UP000218767"/>
    </source>
</evidence>
<name>A0A2A4XAY6_9GAMM</name>
<sequence length="409" mass="46463">MSFRYVFLFLFSCFFFGEDVSAKQLDAYSVCPSIQGPMDRLACFDSYSDQGLSSRDIRDELVLASLEPVSLIASAAADSQAAKVRGSNWVLPTLLTSDGPNHIRIAGPLDNSELEDDKHLEISLAIKYPLFRENLRNLKNKVSKEKRGLVPDNLFFTYRGEYDFYALGGSRYDSSPIVSRNQVPGFVFEWELDEKSHHSIRFGVFHQSNGQSLNNKPSNLDERFSLSADVPTMPTDCELLLTGEEFATYNIGRKRYEAELCRSGSKDFSLAQVSRAYNYWQLKYRYSNTEKIHTENLFRFQIELRTYDDTHDEIFWDPNNPSQIEDYDGLRLSVDKAVKPFGAIPLLLRAELKAGTSSFDALGNVGGKVSVGSDKLGFGTSLFYFSGFGKEPSTYHKRTKYWGLEFELR</sequence>
<organism evidence="1 2">
    <name type="scientific">SAR86 cluster bacterium</name>
    <dbReference type="NCBI Taxonomy" id="2030880"/>
    <lineage>
        <taxon>Bacteria</taxon>
        <taxon>Pseudomonadati</taxon>
        <taxon>Pseudomonadota</taxon>
        <taxon>Gammaproteobacteria</taxon>
        <taxon>SAR86 cluster</taxon>
    </lineage>
</organism>
<dbReference type="InterPro" id="IPR036541">
    <property type="entry name" value="PLipase_A1_sf"/>
</dbReference>
<dbReference type="GO" id="GO:0004620">
    <property type="term" value="F:phospholipase activity"/>
    <property type="evidence" value="ECO:0007669"/>
    <property type="project" value="InterPro"/>
</dbReference>
<dbReference type="GO" id="GO:0016020">
    <property type="term" value="C:membrane"/>
    <property type="evidence" value="ECO:0007669"/>
    <property type="project" value="InterPro"/>
</dbReference>
<reference evidence="2" key="1">
    <citation type="submission" date="2017-08" db="EMBL/GenBank/DDBJ databases">
        <title>A dynamic microbial community with high functional redundancy inhabits the cold, oxic subseafloor aquifer.</title>
        <authorList>
            <person name="Tully B.J."/>
            <person name="Wheat C.G."/>
            <person name="Glazer B.T."/>
            <person name="Huber J.A."/>
        </authorList>
    </citation>
    <scope>NUCLEOTIDE SEQUENCE [LARGE SCALE GENOMIC DNA]</scope>
</reference>
<evidence type="ECO:0000313" key="1">
    <source>
        <dbReference type="EMBL" id="PCI79694.1"/>
    </source>
</evidence>
<dbReference type="Gene3D" id="2.40.230.10">
    <property type="entry name" value="Phospholipase A1"/>
    <property type="match status" value="1"/>
</dbReference>
<accession>A0A2A4XAY6</accession>
<proteinExistence type="predicted"/>
<comment type="caution">
    <text evidence="1">The sequence shown here is derived from an EMBL/GenBank/DDBJ whole genome shotgun (WGS) entry which is preliminary data.</text>
</comment>
<dbReference type="Proteomes" id="UP000218767">
    <property type="component" value="Unassembled WGS sequence"/>
</dbReference>